<dbReference type="Gene3D" id="1.10.10.60">
    <property type="entry name" value="Homeodomain-like"/>
    <property type="match status" value="1"/>
</dbReference>
<dbReference type="PANTHER" id="PTHR37812:SF1">
    <property type="entry name" value="MU-LIKE PROPHAGE FLUMU PROTEIN C"/>
    <property type="match status" value="1"/>
</dbReference>
<dbReference type="InterPro" id="IPR052411">
    <property type="entry name" value="c-mor_Regulatory_Protein"/>
</dbReference>
<reference evidence="2 3" key="1">
    <citation type="submission" date="2018-06" db="EMBL/GenBank/DDBJ databases">
        <authorList>
            <consortium name="Pathogen Informatics"/>
            <person name="Doyle S."/>
        </authorList>
    </citation>
    <scope>NUCLEOTIDE SEQUENCE [LARGE SCALE GENOMIC DNA]</scope>
    <source>
        <strain evidence="2 3">NCTC10801</strain>
    </source>
</reference>
<dbReference type="Proteomes" id="UP000254649">
    <property type="component" value="Unassembled WGS sequence"/>
</dbReference>
<feature type="domain" description="Mor transcription activator" evidence="1">
    <location>
        <begin position="34"/>
        <end position="138"/>
    </location>
</feature>
<dbReference type="SUPFAM" id="SSF46689">
    <property type="entry name" value="Homeodomain-like"/>
    <property type="match status" value="1"/>
</dbReference>
<accession>A0A380TPI0</accession>
<gene>
    <name evidence="2" type="ORF">NCTC10801_01079</name>
</gene>
<evidence type="ECO:0000313" key="3">
    <source>
        <dbReference type="Proteomes" id="UP000254649"/>
    </source>
</evidence>
<sequence length="141" mass="16182">MDKQTDLFAEDHAFVGALFDNLDHIPDVEIANIWPSTLADLVEVVRTELCRQGLEDKAAKVQAGKITGVIAHYLGGQTIYMPSGDRLKIALRDAQIYQEFTGNNVHELIRKYRLSQTQIYEIIRVQRSLFRRRNQPELPFV</sequence>
<dbReference type="AlphaFoldDB" id="A0A380TPI0"/>
<protein>
    <submittedName>
        <fullName evidence="2">Uncharacterized conserved protein</fullName>
    </submittedName>
</protein>
<evidence type="ECO:0000259" key="1">
    <source>
        <dbReference type="Pfam" id="PF08765"/>
    </source>
</evidence>
<dbReference type="PANTHER" id="PTHR37812">
    <property type="entry name" value="MU-LIKE PROPHAGE FLUMU PROTEIN C"/>
    <property type="match status" value="1"/>
</dbReference>
<dbReference type="OrthoDB" id="6387485at2"/>
<organism evidence="2 3">
    <name type="scientific">[Actinobacillus] rossii</name>
    <dbReference type="NCBI Taxonomy" id="123820"/>
    <lineage>
        <taxon>Bacteria</taxon>
        <taxon>Pseudomonadati</taxon>
        <taxon>Pseudomonadota</taxon>
        <taxon>Gammaproteobacteria</taxon>
        <taxon>Pasteurellales</taxon>
        <taxon>Pasteurellaceae</taxon>
    </lineage>
</organism>
<proteinExistence type="predicted"/>
<name>A0A380TPI0_9PAST</name>
<dbReference type="InterPro" id="IPR014875">
    <property type="entry name" value="Mor_transcription_activator"/>
</dbReference>
<keyword evidence="3" id="KW-1185">Reference proteome</keyword>
<dbReference type="EMBL" id="UFRQ01000003">
    <property type="protein sequence ID" value="SUT89864.1"/>
    <property type="molecule type" value="Genomic_DNA"/>
</dbReference>
<evidence type="ECO:0000313" key="2">
    <source>
        <dbReference type="EMBL" id="SUT89864.1"/>
    </source>
</evidence>
<dbReference type="Pfam" id="PF08765">
    <property type="entry name" value="Mor"/>
    <property type="match status" value="1"/>
</dbReference>
<dbReference type="InterPro" id="IPR009057">
    <property type="entry name" value="Homeodomain-like_sf"/>
</dbReference>